<gene>
    <name evidence="1" type="ORF">DBX24_07070</name>
</gene>
<keyword evidence="2" id="KW-1185">Reference proteome</keyword>
<dbReference type="RefSeq" id="WP_120489337.1">
    <property type="nucleotide sequence ID" value="NZ_CP029149.1"/>
</dbReference>
<dbReference type="Proteomes" id="UP000464318">
    <property type="component" value="Chromosome"/>
</dbReference>
<reference evidence="1 2" key="1">
    <citation type="submission" date="2018-04" db="EMBL/GenBank/DDBJ databases">
        <title>Characteristic and Complete Genome Sequencing of A Novel Member of Infective Endocarditis Causative Bacteria: Bergeyella cardium QL-PH.</title>
        <authorList>
            <person name="Pan H."/>
            <person name="Sun E."/>
            <person name="Zhang Y."/>
        </authorList>
    </citation>
    <scope>NUCLEOTIDE SEQUENCE [LARGE SCALE GENOMIC DNA]</scope>
    <source>
        <strain evidence="1 2">HPQL</strain>
    </source>
</reference>
<dbReference type="OrthoDB" id="794535at2"/>
<dbReference type="AlphaFoldDB" id="A0A6P1QWY9"/>
<protein>
    <submittedName>
        <fullName evidence="1">Uncharacterized protein</fullName>
    </submittedName>
</protein>
<sequence length="71" mass="7901">MKSFRKKIQAFFIILSLSLLAFSCKRADDNVGDKDPIVGNWKIAAISNGNQSQDVSNLDCWNLSRGSKTTH</sequence>
<name>A0A6P1QWY9_9FLAO</name>
<dbReference type="PROSITE" id="PS51257">
    <property type="entry name" value="PROKAR_LIPOPROTEIN"/>
    <property type="match status" value="1"/>
</dbReference>
<organism evidence="1 2">
    <name type="scientific">Bergeyella cardium</name>
    <dbReference type="NCBI Taxonomy" id="1585976"/>
    <lineage>
        <taxon>Bacteria</taxon>
        <taxon>Pseudomonadati</taxon>
        <taxon>Bacteroidota</taxon>
        <taxon>Flavobacteriia</taxon>
        <taxon>Flavobacteriales</taxon>
        <taxon>Weeksellaceae</taxon>
        <taxon>Bergeyella</taxon>
    </lineage>
</organism>
<accession>A0A6P1QWY9</accession>
<proteinExistence type="predicted"/>
<dbReference type="EMBL" id="CP029149">
    <property type="protein sequence ID" value="QHN65657.1"/>
    <property type="molecule type" value="Genomic_DNA"/>
</dbReference>
<dbReference type="KEGG" id="bcad:DBX24_07070"/>
<evidence type="ECO:0000313" key="1">
    <source>
        <dbReference type="EMBL" id="QHN65657.1"/>
    </source>
</evidence>
<evidence type="ECO:0000313" key="2">
    <source>
        <dbReference type="Proteomes" id="UP000464318"/>
    </source>
</evidence>